<accession>A0A7U3ZJY7</accession>
<feature type="transmembrane region" description="Helical" evidence="1">
    <location>
        <begin position="83"/>
        <end position="102"/>
    </location>
</feature>
<evidence type="ECO:0000313" key="3">
    <source>
        <dbReference type="EMBL" id="AEI48616.1"/>
    </source>
</evidence>
<organism evidence="3 4">
    <name type="scientific">Runella slithyformis (strain ATCC 29530 / DSM 19594 / LMG 11500 / NCIMB 11436 / LSU 4)</name>
    <dbReference type="NCBI Taxonomy" id="761193"/>
    <lineage>
        <taxon>Bacteria</taxon>
        <taxon>Pseudomonadati</taxon>
        <taxon>Bacteroidota</taxon>
        <taxon>Cytophagia</taxon>
        <taxon>Cytophagales</taxon>
        <taxon>Spirosomataceae</taxon>
        <taxon>Runella</taxon>
    </lineage>
</organism>
<reference evidence="3 4" key="2">
    <citation type="journal article" date="2012" name="Stand. Genomic Sci.">
        <title>Complete genome sequence of the aquatic bacterium Runella slithyformis type strain (LSU 4(T)).</title>
        <authorList>
            <person name="Copeland A."/>
            <person name="Zhang X."/>
            <person name="Misra M."/>
            <person name="Lapidus A."/>
            <person name="Nolan M."/>
            <person name="Lucas S."/>
            <person name="Deshpande S."/>
            <person name="Cheng J.F."/>
            <person name="Tapia R."/>
            <person name="Goodwin L.A."/>
            <person name="Pitluck S."/>
            <person name="Liolios K."/>
            <person name="Pagani I."/>
            <person name="Ivanova N."/>
            <person name="Mikhailova N."/>
            <person name="Pati A."/>
            <person name="Chen A."/>
            <person name="Palaniappan K."/>
            <person name="Land M."/>
            <person name="Hauser L."/>
            <person name="Pan C."/>
            <person name="Jeffries C.D."/>
            <person name="Detter J.C."/>
            <person name="Brambilla E.M."/>
            <person name="Rohde M."/>
            <person name="Djao O.D."/>
            <person name="Goker M."/>
            <person name="Sikorski J."/>
            <person name="Tindall B.J."/>
            <person name="Woyke T."/>
            <person name="Bristow J."/>
            <person name="Eisen J.A."/>
            <person name="Markowitz V."/>
            <person name="Hugenholtz P."/>
            <person name="Kyrpides N.C."/>
            <person name="Klenk H.P."/>
            <person name="Mavromatis K."/>
        </authorList>
    </citation>
    <scope>NUCLEOTIDE SEQUENCE [LARGE SCALE GENOMIC DNA]</scope>
    <source>
        <strain evidence="4">ATCC 29530 / DSM 19594 / LMG 11500 / NCIMB 11436 / LSU 4</strain>
    </source>
</reference>
<dbReference type="InterPro" id="IPR050640">
    <property type="entry name" value="Bact_2-comp_sensor_kinase"/>
</dbReference>
<dbReference type="AlphaFoldDB" id="A0A7U3ZJY7"/>
<dbReference type="Proteomes" id="UP000000493">
    <property type="component" value="Chromosome"/>
</dbReference>
<dbReference type="InterPro" id="IPR010559">
    <property type="entry name" value="Sig_transdc_His_kin_internal"/>
</dbReference>
<feature type="transmembrane region" description="Helical" evidence="1">
    <location>
        <begin position="122"/>
        <end position="143"/>
    </location>
</feature>
<reference evidence="4" key="1">
    <citation type="submission" date="2011-06" db="EMBL/GenBank/DDBJ databases">
        <title>The complete genome of chromosome of Runella slithyformis DSM 19594.</title>
        <authorList>
            <consortium name="US DOE Joint Genome Institute (JGI-PGF)"/>
            <person name="Lucas S."/>
            <person name="Han J."/>
            <person name="Lapidus A."/>
            <person name="Bruce D."/>
            <person name="Goodwin L."/>
            <person name="Pitluck S."/>
            <person name="Peters L."/>
            <person name="Kyrpides N."/>
            <person name="Mavromatis K."/>
            <person name="Ivanova N."/>
            <person name="Ovchinnikova G."/>
            <person name="Zhang X."/>
            <person name="Misra M."/>
            <person name="Detter J.C."/>
            <person name="Tapia R."/>
            <person name="Han C."/>
            <person name="Land M."/>
            <person name="Hauser L."/>
            <person name="Markowitz V."/>
            <person name="Cheng J.-F."/>
            <person name="Hugenholtz P."/>
            <person name="Woyke T."/>
            <person name="Wu D."/>
            <person name="Tindall B."/>
            <person name="Faehrich R."/>
            <person name="Brambilla E."/>
            <person name="Klenk H.-P."/>
            <person name="Eisen J.A."/>
        </authorList>
    </citation>
    <scope>NUCLEOTIDE SEQUENCE [LARGE SCALE GENOMIC DNA]</scope>
    <source>
        <strain evidence="4">ATCC 29530 / DSM 19594 / LMG 11500 / NCIMB 11436 / LSU 4</strain>
    </source>
</reference>
<proteinExistence type="predicted"/>
<keyword evidence="3" id="KW-0418">Kinase</keyword>
<evidence type="ECO:0000256" key="1">
    <source>
        <dbReference type="SAM" id="Phobius"/>
    </source>
</evidence>
<dbReference type="GO" id="GO:0016020">
    <property type="term" value="C:membrane"/>
    <property type="evidence" value="ECO:0007669"/>
    <property type="project" value="InterPro"/>
</dbReference>
<feature type="transmembrane region" description="Helical" evidence="1">
    <location>
        <begin position="43"/>
        <end position="62"/>
    </location>
</feature>
<dbReference type="GO" id="GO:0000155">
    <property type="term" value="F:phosphorelay sensor kinase activity"/>
    <property type="evidence" value="ECO:0007669"/>
    <property type="project" value="InterPro"/>
</dbReference>
<evidence type="ECO:0000259" key="2">
    <source>
        <dbReference type="Pfam" id="PF06580"/>
    </source>
</evidence>
<dbReference type="KEGG" id="rsi:Runsl_2204"/>
<feature type="transmembrane region" description="Helical" evidence="1">
    <location>
        <begin position="17"/>
        <end position="37"/>
    </location>
</feature>
<dbReference type="PANTHER" id="PTHR34220:SF7">
    <property type="entry name" value="SENSOR HISTIDINE KINASE YPDA"/>
    <property type="match status" value="1"/>
</dbReference>
<dbReference type="Pfam" id="PF06580">
    <property type="entry name" value="His_kinase"/>
    <property type="match status" value="1"/>
</dbReference>
<gene>
    <name evidence="3" type="ordered locus">Runsl_2204</name>
</gene>
<dbReference type="EMBL" id="CP002859">
    <property type="protein sequence ID" value="AEI48616.1"/>
    <property type="molecule type" value="Genomic_DNA"/>
</dbReference>
<name>A0A7U3ZJY7_RUNSL</name>
<protein>
    <submittedName>
        <fullName evidence="3">Signal transduction histidine kinase</fullName>
    </submittedName>
</protein>
<keyword evidence="4" id="KW-1185">Reference proteome</keyword>
<keyword evidence="3" id="KW-0808">Transferase</keyword>
<evidence type="ECO:0000313" key="4">
    <source>
        <dbReference type="Proteomes" id="UP000000493"/>
    </source>
</evidence>
<dbReference type="PANTHER" id="PTHR34220">
    <property type="entry name" value="SENSOR HISTIDINE KINASE YPDA"/>
    <property type="match status" value="1"/>
</dbReference>
<keyword evidence="1" id="KW-1133">Transmembrane helix</keyword>
<sequence length="349" mass="40753">MGKKTCMSNPLASKTRIFIVVITFLIVCSSLMRWYVFDIPWQSNLFLAMISGTVMVISWVFFSKMHRYFDSFFPYEKGIIMRMIPQVLITFFFVLAVSHAVISRVMELFPFKSLIAQQYTDLARIAGYFAQFLVVVLINVLHLSDYLFHKWRENATRAIHLEKEKAQVQFDNLKNQLNPHFLFNSLTSLDSLIQENPDLARQFLQQLSKVFRYVLQHKDKGLVPLYTELDFIKNYVFLLQTRFDTFLTIDFQLSEESLEKKITPVTLQILIENALKHNVVSAAHPLLIRIFSDGRYLKVENNIQPKKQVETSNGQGLQNLKNLYKFLTDLPFETIVHNEKFVAYVPLIG</sequence>
<keyword evidence="1" id="KW-0812">Transmembrane</keyword>
<keyword evidence="1" id="KW-0472">Membrane</keyword>
<feature type="domain" description="Signal transduction histidine kinase internal region" evidence="2">
    <location>
        <begin position="169"/>
        <end position="244"/>
    </location>
</feature>